<dbReference type="eggNOG" id="arCOG06890">
    <property type="taxonomic scope" value="Archaea"/>
</dbReference>
<evidence type="ECO:0000313" key="3">
    <source>
        <dbReference type="EMBL" id="ELZ20255.1"/>
    </source>
</evidence>
<feature type="coiled-coil region" evidence="1">
    <location>
        <begin position="6"/>
        <end position="40"/>
    </location>
</feature>
<organism evidence="3 4">
    <name type="scientific">Halosimplex carlsbadense 2-9-1</name>
    <dbReference type="NCBI Taxonomy" id="797114"/>
    <lineage>
        <taxon>Archaea</taxon>
        <taxon>Methanobacteriati</taxon>
        <taxon>Methanobacteriota</taxon>
        <taxon>Stenosarchaea group</taxon>
        <taxon>Halobacteria</taxon>
        <taxon>Halobacteriales</taxon>
        <taxon>Haloarculaceae</taxon>
        <taxon>Halosimplex</taxon>
    </lineage>
</organism>
<feature type="compositionally biased region" description="Acidic residues" evidence="2">
    <location>
        <begin position="40"/>
        <end position="63"/>
    </location>
</feature>
<dbReference type="OrthoDB" id="188114at2157"/>
<protein>
    <recommendedName>
        <fullName evidence="5">BZIP transcription factor</fullName>
    </recommendedName>
</protein>
<sequence>MCGNRVEELESRVKELEASVEGLTDELVECKVRLRELENAVDEDIGFTPDEPVDSSESPDEVEADRTKTEATEEDDSTESGPGDIIIA</sequence>
<evidence type="ECO:0000256" key="2">
    <source>
        <dbReference type="SAM" id="MobiDB-lite"/>
    </source>
</evidence>
<keyword evidence="4" id="KW-1185">Reference proteome</keyword>
<dbReference type="Gene3D" id="1.20.1270.70">
    <property type="entry name" value="Designed single chain three-helix bundle"/>
    <property type="match status" value="1"/>
</dbReference>
<feature type="region of interest" description="Disordered" evidence="2">
    <location>
        <begin position="40"/>
        <end position="88"/>
    </location>
</feature>
<dbReference type="EMBL" id="AOIU01000047">
    <property type="protein sequence ID" value="ELZ20255.1"/>
    <property type="molecule type" value="Genomic_DNA"/>
</dbReference>
<evidence type="ECO:0000313" key="4">
    <source>
        <dbReference type="Proteomes" id="UP000011626"/>
    </source>
</evidence>
<proteinExistence type="predicted"/>
<dbReference type="AlphaFoldDB" id="M0CAI8"/>
<reference evidence="3 4" key="1">
    <citation type="journal article" date="2014" name="PLoS Genet.">
        <title>Phylogenetically driven sequencing of extremely halophilic archaea reveals strategies for static and dynamic osmo-response.</title>
        <authorList>
            <person name="Becker E.A."/>
            <person name="Seitzer P.M."/>
            <person name="Tritt A."/>
            <person name="Larsen D."/>
            <person name="Krusor M."/>
            <person name="Yao A.I."/>
            <person name="Wu D."/>
            <person name="Madern D."/>
            <person name="Eisen J.A."/>
            <person name="Darling A.E."/>
            <person name="Facciotti M.T."/>
        </authorList>
    </citation>
    <scope>NUCLEOTIDE SEQUENCE [LARGE SCALE GENOMIC DNA]</scope>
    <source>
        <strain evidence="3 4">2-9-1</strain>
    </source>
</reference>
<gene>
    <name evidence="3" type="ORF">C475_20817</name>
</gene>
<dbReference type="RefSeq" id="WP_006885826.1">
    <property type="nucleotide sequence ID" value="NZ_AOIU01000047.1"/>
</dbReference>
<keyword evidence="1" id="KW-0175">Coiled coil</keyword>
<dbReference type="InterPro" id="IPR055940">
    <property type="entry name" value="DUF7518"/>
</dbReference>
<evidence type="ECO:0000256" key="1">
    <source>
        <dbReference type="SAM" id="Coils"/>
    </source>
</evidence>
<dbReference type="STRING" id="797114.C475_20817"/>
<evidence type="ECO:0008006" key="5">
    <source>
        <dbReference type="Google" id="ProtNLM"/>
    </source>
</evidence>
<dbReference type="Proteomes" id="UP000011626">
    <property type="component" value="Unassembled WGS sequence"/>
</dbReference>
<dbReference type="Pfam" id="PF24362">
    <property type="entry name" value="DUF7518"/>
    <property type="match status" value="1"/>
</dbReference>
<accession>M0CAI8</accession>
<comment type="caution">
    <text evidence="3">The sequence shown here is derived from an EMBL/GenBank/DDBJ whole genome shotgun (WGS) entry which is preliminary data.</text>
</comment>
<name>M0CAI8_9EURY</name>
<dbReference type="PATRIC" id="fig|797114.5.peg.4195"/>